<dbReference type="RefSeq" id="WP_132744495.1">
    <property type="nucleotide sequence ID" value="NZ_SLXK01000005.1"/>
</dbReference>
<dbReference type="InterPro" id="IPR036390">
    <property type="entry name" value="WH_DNA-bd_sf"/>
</dbReference>
<dbReference type="GO" id="GO:0003700">
    <property type="term" value="F:DNA-binding transcription factor activity"/>
    <property type="evidence" value="ECO:0007669"/>
    <property type="project" value="InterPro"/>
</dbReference>
<dbReference type="PANTHER" id="PTHR30126">
    <property type="entry name" value="HTH-TYPE TRANSCRIPTIONAL REGULATOR"/>
    <property type="match status" value="1"/>
</dbReference>
<evidence type="ECO:0000313" key="7">
    <source>
        <dbReference type="Proteomes" id="UP000295416"/>
    </source>
</evidence>
<dbReference type="InterPro" id="IPR000847">
    <property type="entry name" value="LysR_HTH_N"/>
</dbReference>
<evidence type="ECO:0000313" key="6">
    <source>
        <dbReference type="EMBL" id="TCP30546.1"/>
    </source>
</evidence>
<comment type="similarity">
    <text evidence="1">Belongs to the LysR transcriptional regulatory family.</text>
</comment>
<dbReference type="Proteomes" id="UP000295416">
    <property type="component" value="Unassembled WGS sequence"/>
</dbReference>
<dbReference type="GO" id="GO:0000976">
    <property type="term" value="F:transcription cis-regulatory region binding"/>
    <property type="evidence" value="ECO:0007669"/>
    <property type="project" value="TreeGrafter"/>
</dbReference>
<name>A0A4V2SNC6_9BACL</name>
<dbReference type="SUPFAM" id="SSF53850">
    <property type="entry name" value="Periplasmic binding protein-like II"/>
    <property type="match status" value="1"/>
</dbReference>
<dbReference type="PRINTS" id="PR00039">
    <property type="entry name" value="HTHLYSR"/>
</dbReference>
<keyword evidence="4" id="KW-0804">Transcription</keyword>
<dbReference type="PROSITE" id="PS50931">
    <property type="entry name" value="HTH_LYSR"/>
    <property type="match status" value="1"/>
</dbReference>
<evidence type="ECO:0000256" key="1">
    <source>
        <dbReference type="ARBA" id="ARBA00009437"/>
    </source>
</evidence>
<dbReference type="AlphaFoldDB" id="A0A4V2SNC6"/>
<dbReference type="CDD" id="cd05466">
    <property type="entry name" value="PBP2_LTTR_substrate"/>
    <property type="match status" value="1"/>
</dbReference>
<dbReference type="OrthoDB" id="107670at2"/>
<dbReference type="Gene3D" id="3.40.190.290">
    <property type="match status" value="1"/>
</dbReference>
<dbReference type="InterPro" id="IPR005119">
    <property type="entry name" value="LysR_subst-bd"/>
</dbReference>
<comment type="caution">
    <text evidence="6">The sequence shown here is derived from an EMBL/GenBank/DDBJ whole genome shotgun (WGS) entry which is preliminary data.</text>
</comment>
<keyword evidence="7" id="KW-1185">Reference proteome</keyword>
<evidence type="ECO:0000256" key="4">
    <source>
        <dbReference type="ARBA" id="ARBA00023163"/>
    </source>
</evidence>
<keyword evidence="2" id="KW-0805">Transcription regulation</keyword>
<reference evidence="6 7" key="1">
    <citation type="submission" date="2019-03" db="EMBL/GenBank/DDBJ databases">
        <title>Genomic Encyclopedia of Type Strains, Phase IV (KMG-IV): sequencing the most valuable type-strain genomes for metagenomic binning, comparative biology and taxonomic classification.</title>
        <authorList>
            <person name="Goeker M."/>
        </authorList>
    </citation>
    <scope>NUCLEOTIDE SEQUENCE [LARGE SCALE GENOMIC DNA]</scope>
    <source>
        <strain evidence="6 7">DSM 19377</strain>
    </source>
</reference>
<gene>
    <name evidence="6" type="ORF">EV207_10575</name>
</gene>
<sequence length="285" mass="32899">MQRSDLQIISVLAEEGNMRKAAERLFVSQPALSQRLHSIEMDWDTKIFVRSKRGLALTAAGEKIAAYASETLSREEDVKEIIASNDTEVYGTLKLAVTSIIGQYWLPEVLKRFVEKHPLVKISLVTGWSSEILQHMYEADCHIGIIRGDPKWRGEKIHLFSDALHLVDKSMSSIEELGKSDKTYIQFRSDSTYFQEIQEWWHHQFAKPPQRTMIVDQIETCKQMALHGIGYAILPSISLTERDNVYKIPLQDKYGKPLTRDNWLLCHEEALEHKQVKAFIDMLRE</sequence>
<accession>A0A4V2SNC6</accession>
<proteinExistence type="inferred from homology"/>
<evidence type="ECO:0000256" key="3">
    <source>
        <dbReference type="ARBA" id="ARBA00023125"/>
    </source>
</evidence>
<evidence type="ECO:0000256" key="2">
    <source>
        <dbReference type="ARBA" id="ARBA00023015"/>
    </source>
</evidence>
<dbReference type="EMBL" id="SLXK01000005">
    <property type="protein sequence ID" value="TCP30546.1"/>
    <property type="molecule type" value="Genomic_DNA"/>
</dbReference>
<dbReference type="SUPFAM" id="SSF46785">
    <property type="entry name" value="Winged helix' DNA-binding domain"/>
    <property type="match status" value="1"/>
</dbReference>
<dbReference type="PANTHER" id="PTHR30126:SF78">
    <property type="entry name" value="HTH LYSR-TYPE DOMAIN-CONTAINING PROTEIN"/>
    <property type="match status" value="1"/>
</dbReference>
<feature type="domain" description="HTH lysR-type" evidence="5">
    <location>
        <begin position="1"/>
        <end position="58"/>
    </location>
</feature>
<protein>
    <submittedName>
        <fullName evidence="6">DNA-binding transcriptional LysR family regulator</fullName>
    </submittedName>
</protein>
<organism evidence="6 7">
    <name type="scientific">Scopulibacillus darangshiensis</name>
    <dbReference type="NCBI Taxonomy" id="442528"/>
    <lineage>
        <taxon>Bacteria</taxon>
        <taxon>Bacillati</taxon>
        <taxon>Bacillota</taxon>
        <taxon>Bacilli</taxon>
        <taxon>Bacillales</taxon>
        <taxon>Sporolactobacillaceae</taxon>
        <taxon>Scopulibacillus</taxon>
    </lineage>
</organism>
<keyword evidence="3 6" id="KW-0238">DNA-binding</keyword>
<dbReference type="Pfam" id="PF00126">
    <property type="entry name" value="HTH_1"/>
    <property type="match status" value="1"/>
</dbReference>
<dbReference type="InterPro" id="IPR036388">
    <property type="entry name" value="WH-like_DNA-bd_sf"/>
</dbReference>
<dbReference type="Gene3D" id="1.10.10.10">
    <property type="entry name" value="Winged helix-like DNA-binding domain superfamily/Winged helix DNA-binding domain"/>
    <property type="match status" value="1"/>
</dbReference>
<dbReference type="Pfam" id="PF03466">
    <property type="entry name" value="LysR_substrate"/>
    <property type="match status" value="1"/>
</dbReference>
<evidence type="ECO:0000259" key="5">
    <source>
        <dbReference type="PROSITE" id="PS50931"/>
    </source>
</evidence>